<sequence length="162" mass="18004">MTITVWAACIQAVSVIIAVIALLRTVRAEGKSRQLAQERDLDARRHEEERARVNRLIEIRIRFLHDAYLKLSLVCSIRTIGPNDALPMIQALKDIQLLGSPDQVALADHVATAFAANQGADLDPLLDSLYDDCRRLLGIEPAKRSRIVLSVQATDEATQNVR</sequence>
<dbReference type="EMBL" id="LR589073">
    <property type="protein sequence ID" value="VTO96484.1"/>
    <property type="molecule type" value="Genomic_DNA"/>
</dbReference>
<gene>
    <name evidence="1" type="ORF">BIN_B_01550</name>
</gene>
<accession>A0A653EG19</accession>
<dbReference type="RefSeq" id="WP_204081019.1">
    <property type="nucleotide sequence ID" value="NZ_CAJMWI010000001.1"/>
</dbReference>
<organism evidence="1">
    <name type="scientific">Mycobacterium riyadhense</name>
    <dbReference type="NCBI Taxonomy" id="486698"/>
    <lineage>
        <taxon>Bacteria</taxon>
        <taxon>Bacillati</taxon>
        <taxon>Actinomycetota</taxon>
        <taxon>Actinomycetes</taxon>
        <taxon>Mycobacteriales</taxon>
        <taxon>Mycobacteriaceae</taxon>
        <taxon>Mycobacterium</taxon>
    </lineage>
</organism>
<proteinExistence type="predicted"/>
<dbReference type="AlphaFoldDB" id="A0A653EG19"/>
<protein>
    <submittedName>
        <fullName evidence="1">Uncharacterized protein</fullName>
    </submittedName>
</protein>
<reference evidence="1" key="1">
    <citation type="submission" date="2019-05" db="EMBL/GenBank/DDBJ databases">
        <authorList>
            <person name="Naeem R."/>
            <person name="Antony C."/>
            <person name="Guan Q."/>
        </authorList>
    </citation>
    <scope>NUCLEOTIDE SEQUENCE</scope>
    <source>
        <strain evidence="1">2</strain>
    </source>
</reference>
<evidence type="ECO:0000313" key="1">
    <source>
        <dbReference type="EMBL" id="VTO96484.1"/>
    </source>
</evidence>
<name>A0A653EG19_9MYCO</name>